<dbReference type="RefSeq" id="WP_279244701.1">
    <property type="nucleotide sequence ID" value="NZ_SHNN01000001.1"/>
</dbReference>
<protein>
    <recommendedName>
        <fullName evidence="5">VPLPA-CTERM sorting domain-containing protein</fullName>
    </recommendedName>
</protein>
<keyword evidence="4" id="KW-1185">Reference proteome</keyword>
<organism evidence="3 4">
    <name type="scientific">Candidatus Litorirhabdus singularis</name>
    <dbReference type="NCBI Taxonomy" id="2518993"/>
    <lineage>
        <taxon>Bacteria</taxon>
        <taxon>Pseudomonadati</taxon>
        <taxon>Pseudomonadota</taxon>
        <taxon>Gammaproteobacteria</taxon>
        <taxon>Cellvibrionales</taxon>
        <taxon>Halieaceae</taxon>
        <taxon>Candidatus Litorirhabdus</taxon>
    </lineage>
</organism>
<gene>
    <name evidence="3" type="ORF">EYC98_07535</name>
</gene>
<feature type="signal peptide" evidence="2">
    <location>
        <begin position="1"/>
        <end position="23"/>
    </location>
</feature>
<keyword evidence="2" id="KW-0732">Signal</keyword>
<evidence type="ECO:0000313" key="4">
    <source>
        <dbReference type="Proteomes" id="UP001143362"/>
    </source>
</evidence>
<evidence type="ECO:0000313" key="3">
    <source>
        <dbReference type="EMBL" id="MCX2980729.1"/>
    </source>
</evidence>
<dbReference type="EMBL" id="SHNN01000001">
    <property type="protein sequence ID" value="MCX2980729.1"/>
    <property type="molecule type" value="Genomic_DNA"/>
</dbReference>
<evidence type="ECO:0000256" key="1">
    <source>
        <dbReference type="SAM" id="Phobius"/>
    </source>
</evidence>
<accession>A0ABT3TH28</accession>
<name>A0ABT3TH28_9GAMM</name>
<keyword evidence="1" id="KW-0812">Transmembrane</keyword>
<sequence length="183" mass="18684">MTRLHTVVLSLLGGALLSAQATAATIWEPTDVDGTGNVNIVQFEPILSLNGGTLALFEDTDALTDANALVLGSDGGIFAFTDNLDGSFGVEALVANVSQGSTTIDGSQFVLGVNWGNGYVADAGWTQNGGDLTTFVIEWTDGQNAGASLAVDVSPVPLPAAAWLFMSAVGGMVIAKRKAPVKA</sequence>
<feature type="chain" id="PRO_5047372518" description="VPLPA-CTERM sorting domain-containing protein" evidence="2">
    <location>
        <begin position="24"/>
        <end position="183"/>
    </location>
</feature>
<proteinExistence type="predicted"/>
<dbReference type="Proteomes" id="UP001143362">
    <property type="component" value="Unassembled WGS sequence"/>
</dbReference>
<evidence type="ECO:0000256" key="2">
    <source>
        <dbReference type="SAM" id="SignalP"/>
    </source>
</evidence>
<comment type="caution">
    <text evidence="3">The sequence shown here is derived from an EMBL/GenBank/DDBJ whole genome shotgun (WGS) entry which is preliminary data.</text>
</comment>
<reference evidence="3" key="1">
    <citation type="submission" date="2019-02" db="EMBL/GenBank/DDBJ databases">
        <authorList>
            <person name="Li S.-H."/>
        </authorList>
    </citation>
    <scope>NUCLEOTIDE SEQUENCE</scope>
    <source>
        <strain evidence="3">IMCC14734</strain>
    </source>
</reference>
<feature type="transmembrane region" description="Helical" evidence="1">
    <location>
        <begin position="156"/>
        <end position="175"/>
    </location>
</feature>
<evidence type="ECO:0008006" key="5">
    <source>
        <dbReference type="Google" id="ProtNLM"/>
    </source>
</evidence>
<keyword evidence="1" id="KW-0472">Membrane</keyword>
<keyword evidence="1" id="KW-1133">Transmembrane helix</keyword>